<comment type="caution">
    <text evidence="1">The sequence shown here is derived from an EMBL/GenBank/DDBJ whole genome shotgun (WGS) entry which is preliminary data.</text>
</comment>
<dbReference type="AlphaFoldDB" id="A0A151N4Z6"/>
<proteinExistence type="predicted"/>
<name>A0A151N4Z6_ALLMI</name>
<evidence type="ECO:0000313" key="1">
    <source>
        <dbReference type="EMBL" id="KYO31860.1"/>
    </source>
</evidence>
<accession>A0A151N4Z6</accession>
<sequence>MMSFTGRITRHFTLITLQGKNDSSSLDKGHFSLSFFNASALTTFVGSYLKKKISITIAYFWKIHQIGIVQKDYKNQKMNDN</sequence>
<reference evidence="1 2" key="1">
    <citation type="journal article" date="2012" name="Genome Biol.">
        <title>Sequencing three crocodilian genomes to illuminate the evolution of archosaurs and amniotes.</title>
        <authorList>
            <person name="St John J.A."/>
            <person name="Braun E.L."/>
            <person name="Isberg S.R."/>
            <person name="Miles L.G."/>
            <person name="Chong A.Y."/>
            <person name="Gongora J."/>
            <person name="Dalzell P."/>
            <person name="Moran C."/>
            <person name="Bed'hom B."/>
            <person name="Abzhanov A."/>
            <person name="Burgess S.C."/>
            <person name="Cooksey A.M."/>
            <person name="Castoe T.A."/>
            <person name="Crawford N.G."/>
            <person name="Densmore L.D."/>
            <person name="Drew J.C."/>
            <person name="Edwards S.V."/>
            <person name="Faircloth B.C."/>
            <person name="Fujita M.K."/>
            <person name="Greenwold M.J."/>
            <person name="Hoffmann F.G."/>
            <person name="Howard J.M."/>
            <person name="Iguchi T."/>
            <person name="Janes D.E."/>
            <person name="Khan S.Y."/>
            <person name="Kohno S."/>
            <person name="de Koning A.J."/>
            <person name="Lance S.L."/>
            <person name="McCarthy F.M."/>
            <person name="McCormack J.E."/>
            <person name="Merchant M.E."/>
            <person name="Peterson D.G."/>
            <person name="Pollock D.D."/>
            <person name="Pourmand N."/>
            <person name="Raney B.J."/>
            <person name="Roessler K.A."/>
            <person name="Sanford J.R."/>
            <person name="Sawyer R.H."/>
            <person name="Schmidt C.J."/>
            <person name="Triplett E.W."/>
            <person name="Tuberville T.D."/>
            <person name="Venegas-Anaya M."/>
            <person name="Howard J.T."/>
            <person name="Jarvis E.D."/>
            <person name="Guillette L.J.Jr."/>
            <person name="Glenn T.C."/>
            <person name="Green R.E."/>
            <person name="Ray D.A."/>
        </authorList>
    </citation>
    <scope>NUCLEOTIDE SEQUENCE [LARGE SCALE GENOMIC DNA]</scope>
    <source>
        <strain evidence="1">KSC_2009_1</strain>
    </source>
</reference>
<dbReference type="EMBL" id="AKHW03004037">
    <property type="protein sequence ID" value="KYO31860.1"/>
    <property type="molecule type" value="Genomic_DNA"/>
</dbReference>
<keyword evidence="2" id="KW-1185">Reference proteome</keyword>
<gene>
    <name evidence="1" type="ORF">Y1Q_0003425</name>
</gene>
<organism evidence="1 2">
    <name type="scientific">Alligator mississippiensis</name>
    <name type="common">American alligator</name>
    <dbReference type="NCBI Taxonomy" id="8496"/>
    <lineage>
        <taxon>Eukaryota</taxon>
        <taxon>Metazoa</taxon>
        <taxon>Chordata</taxon>
        <taxon>Craniata</taxon>
        <taxon>Vertebrata</taxon>
        <taxon>Euteleostomi</taxon>
        <taxon>Archelosauria</taxon>
        <taxon>Archosauria</taxon>
        <taxon>Crocodylia</taxon>
        <taxon>Alligatoridae</taxon>
        <taxon>Alligatorinae</taxon>
        <taxon>Alligator</taxon>
    </lineage>
</organism>
<protein>
    <submittedName>
        <fullName evidence="1">Uncharacterized protein</fullName>
    </submittedName>
</protein>
<evidence type="ECO:0000313" key="2">
    <source>
        <dbReference type="Proteomes" id="UP000050525"/>
    </source>
</evidence>
<dbReference type="Proteomes" id="UP000050525">
    <property type="component" value="Unassembled WGS sequence"/>
</dbReference>